<feature type="domain" description="Rhodopsin" evidence="7">
    <location>
        <begin position="41"/>
        <end position="276"/>
    </location>
</feature>
<evidence type="ECO:0000313" key="8">
    <source>
        <dbReference type="EMBL" id="PVH97155.1"/>
    </source>
</evidence>
<dbReference type="EMBL" id="KZ805444">
    <property type="protein sequence ID" value="PVH97155.1"/>
    <property type="molecule type" value="Genomic_DNA"/>
</dbReference>
<dbReference type="InterPro" id="IPR049326">
    <property type="entry name" value="Rhodopsin_dom_fungi"/>
</dbReference>
<evidence type="ECO:0000256" key="6">
    <source>
        <dbReference type="SAM" id="Phobius"/>
    </source>
</evidence>
<proteinExistence type="inferred from homology"/>
<dbReference type="PANTHER" id="PTHR33048:SF47">
    <property type="entry name" value="INTEGRAL MEMBRANE PROTEIN-RELATED"/>
    <property type="match status" value="1"/>
</dbReference>
<keyword evidence="3 6" id="KW-1133">Transmembrane helix</keyword>
<evidence type="ECO:0000256" key="1">
    <source>
        <dbReference type="ARBA" id="ARBA00004141"/>
    </source>
</evidence>
<feature type="transmembrane region" description="Helical" evidence="6">
    <location>
        <begin position="23"/>
        <end position="45"/>
    </location>
</feature>
<dbReference type="STRING" id="97972.A0A2V1DGS5"/>
<evidence type="ECO:0000256" key="4">
    <source>
        <dbReference type="ARBA" id="ARBA00023136"/>
    </source>
</evidence>
<feature type="transmembrane region" description="Helical" evidence="6">
    <location>
        <begin position="175"/>
        <end position="202"/>
    </location>
</feature>
<dbReference type="PANTHER" id="PTHR33048">
    <property type="entry name" value="PTH11-LIKE INTEGRAL MEMBRANE PROTEIN (AFU_ORTHOLOGUE AFUA_5G11245)"/>
    <property type="match status" value="1"/>
</dbReference>
<feature type="non-terminal residue" evidence="8">
    <location>
        <position position="285"/>
    </location>
</feature>
<evidence type="ECO:0000256" key="5">
    <source>
        <dbReference type="ARBA" id="ARBA00038359"/>
    </source>
</evidence>
<feature type="transmembrane region" description="Helical" evidence="6">
    <location>
        <begin position="133"/>
        <end position="155"/>
    </location>
</feature>
<dbReference type="OrthoDB" id="444631at2759"/>
<evidence type="ECO:0000256" key="2">
    <source>
        <dbReference type="ARBA" id="ARBA00022692"/>
    </source>
</evidence>
<evidence type="ECO:0000259" key="7">
    <source>
        <dbReference type="Pfam" id="PF20684"/>
    </source>
</evidence>
<accession>A0A2V1DGS5</accession>
<sequence length="285" mass="31313">MAHPTPEQEAYMRAHIHEDRRHYVIGMHSGFLVLGVLSVILRFLSRIKIGAKLGKDDWLILIALVSLAGHAIPCMVIVRFGVGRHVLLISDPQGIALANLVGATAYSLTLMFTKLSILALYHRIFSLTRGWMPTLYTIAGFVIALGLIQPFVYIFQCIPISATWEGIENAKCINFGLAIIILGAIHIVTDWLLLFLPIPVVLGLQLSNRVKASICSLFMVGAVVCIISIIRLQRAHEIGGTTDPTWTYVPIQALTTVEGAIGILAACMPTWRPLFRFLGQGVSSY</sequence>
<feature type="transmembrane region" description="Helical" evidence="6">
    <location>
        <begin position="94"/>
        <end position="121"/>
    </location>
</feature>
<feature type="transmembrane region" description="Helical" evidence="6">
    <location>
        <begin position="214"/>
        <end position="233"/>
    </location>
</feature>
<organism evidence="8 9">
    <name type="scientific">Periconia macrospinosa</name>
    <dbReference type="NCBI Taxonomy" id="97972"/>
    <lineage>
        <taxon>Eukaryota</taxon>
        <taxon>Fungi</taxon>
        <taxon>Dikarya</taxon>
        <taxon>Ascomycota</taxon>
        <taxon>Pezizomycotina</taxon>
        <taxon>Dothideomycetes</taxon>
        <taxon>Pleosporomycetidae</taxon>
        <taxon>Pleosporales</taxon>
        <taxon>Massarineae</taxon>
        <taxon>Periconiaceae</taxon>
        <taxon>Periconia</taxon>
    </lineage>
</organism>
<comment type="subcellular location">
    <subcellularLocation>
        <location evidence="1">Membrane</location>
        <topology evidence="1">Multi-pass membrane protein</topology>
    </subcellularLocation>
</comment>
<dbReference type="Pfam" id="PF20684">
    <property type="entry name" value="Fung_rhodopsin"/>
    <property type="match status" value="1"/>
</dbReference>
<dbReference type="InterPro" id="IPR052337">
    <property type="entry name" value="SAT4-like"/>
</dbReference>
<dbReference type="Proteomes" id="UP000244855">
    <property type="component" value="Unassembled WGS sequence"/>
</dbReference>
<keyword evidence="2 6" id="KW-0812">Transmembrane</keyword>
<comment type="similarity">
    <text evidence="5">Belongs to the SAT4 family.</text>
</comment>
<protein>
    <recommendedName>
        <fullName evidence="7">Rhodopsin domain-containing protein</fullName>
    </recommendedName>
</protein>
<keyword evidence="4 6" id="KW-0472">Membrane</keyword>
<evidence type="ECO:0000256" key="3">
    <source>
        <dbReference type="ARBA" id="ARBA00022989"/>
    </source>
</evidence>
<name>A0A2V1DGS5_9PLEO</name>
<keyword evidence="9" id="KW-1185">Reference proteome</keyword>
<evidence type="ECO:0000313" key="9">
    <source>
        <dbReference type="Proteomes" id="UP000244855"/>
    </source>
</evidence>
<dbReference type="GO" id="GO:0016020">
    <property type="term" value="C:membrane"/>
    <property type="evidence" value="ECO:0007669"/>
    <property type="project" value="UniProtKB-SubCell"/>
</dbReference>
<dbReference type="AlphaFoldDB" id="A0A2V1DGS5"/>
<gene>
    <name evidence="8" type="ORF">DM02DRAFT_598020</name>
</gene>
<reference evidence="8 9" key="1">
    <citation type="journal article" date="2018" name="Sci. Rep.">
        <title>Comparative genomics provides insights into the lifestyle and reveals functional heterogeneity of dark septate endophytic fungi.</title>
        <authorList>
            <person name="Knapp D.G."/>
            <person name="Nemeth J.B."/>
            <person name="Barry K."/>
            <person name="Hainaut M."/>
            <person name="Henrissat B."/>
            <person name="Johnson J."/>
            <person name="Kuo A."/>
            <person name="Lim J.H.P."/>
            <person name="Lipzen A."/>
            <person name="Nolan M."/>
            <person name="Ohm R.A."/>
            <person name="Tamas L."/>
            <person name="Grigoriev I.V."/>
            <person name="Spatafora J.W."/>
            <person name="Nagy L.G."/>
            <person name="Kovacs G.M."/>
        </authorList>
    </citation>
    <scope>NUCLEOTIDE SEQUENCE [LARGE SCALE GENOMIC DNA]</scope>
    <source>
        <strain evidence="8 9">DSE2036</strain>
    </source>
</reference>
<feature type="transmembrane region" description="Helical" evidence="6">
    <location>
        <begin position="57"/>
        <end position="82"/>
    </location>
</feature>